<feature type="compositionally biased region" description="Low complexity" evidence="1">
    <location>
        <begin position="1"/>
        <end position="60"/>
    </location>
</feature>
<organism evidence="2">
    <name type="scientific">Arcella intermedia</name>
    <dbReference type="NCBI Taxonomy" id="1963864"/>
    <lineage>
        <taxon>Eukaryota</taxon>
        <taxon>Amoebozoa</taxon>
        <taxon>Tubulinea</taxon>
        <taxon>Elardia</taxon>
        <taxon>Arcellinida</taxon>
        <taxon>Sphaerothecina</taxon>
        <taxon>Arcellidae</taxon>
        <taxon>Arcella</taxon>
    </lineage>
</organism>
<protein>
    <submittedName>
        <fullName evidence="2">Uncharacterized protein</fullName>
    </submittedName>
</protein>
<name>A0A6B2LV51_9EUKA</name>
<evidence type="ECO:0000313" key="2">
    <source>
        <dbReference type="EMBL" id="NDV40426.1"/>
    </source>
</evidence>
<dbReference type="AlphaFoldDB" id="A0A6B2LV51"/>
<proteinExistence type="predicted"/>
<reference evidence="2" key="1">
    <citation type="journal article" date="2020" name="J. Eukaryot. Microbiol.">
        <title>De novo Sequencing, Assembly and Annotation of the Transcriptome for the Free-Living Testate Amoeba Arcella intermedia.</title>
        <authorList>
            <person name="Ribeiro G.M."/>
            <person name="Porfirio-Sousa A.L."/>
            <person name="Maurer-Alcala X.X."/>
            <person name="Katz L.A."/>
            <person name="Lahr D.J.G."/>
        </authorList>
    </citation>
    <scope>NUCLEOTIDE SEQUENCE</scope>
</reference>
<evidence type="ECO:0000256" key="1">
    <source>
        <dbReference type="SAM" id="MobiDB-lite"/>
    </source>
</evidence>
<sequence length="78" mass="7757">MSYSTQTKPTSSTKATSKGTGTNTSTTTTSTSTSTSTTTSTTTNSTTRGVLGISSSSGGLFATPSTAPASSQYAWGKK</sequence>
<feature type="region of interest" description="Disordered" evidence="1">
    <location>
        <begin position="1"/>
        <end position="78"/>
    </location>
</feature>
<feature type="compositionally biased region" description="Polar residues" evidence="1">
    <location>
        <begin position="63"/>
        <end position="78"/>
    </location>
</feature>
<accession>A0A6B2LV51</accession>
<dbReference type="EMBL" id="GIBP01011457">
    <property type="protein sequence ID" value="NDV40426.1"/>
    <property type="molecule type" value="Transcribed_RNA"/>
</dbReference>